<dbReference type="InterPro" id="IPR018936">
    <property type="entry name" value="PI3/4_kinase_CS"/>
</dbReference>
<evidence type="ECO:0000256" key="19">
    <source>
        <dbReference type="ARBA" id="ARBA00048679"/>
    </source>
</evidence>
<proteinExistence type="inferred from homology"/>
<feature type="domain" description="FATC" evidence="24">
    <location>
        <begin position="2923"/>
        <end position="2955"/>
    </location>
</feature>
<dbReference type="PROSITE" id="PS50290">
    <property type="entry name" value="PI3_4_KINASE_3"/>
    <property type="match status" value="1"/>
</dbReference>
<feature type="region of interest" description="Disordered" evidence="21">
    <location>
        <begin position="2342"/>
        <end position="2368"/>
    </location>
</feature>
<evidence type="ECO:0000256" key="12">
    <source>
        <dbReference type="ARBA" id="ARBA00022777"/>
    </source>
</evidence>
<dbReference type="SMART" id="SM01342">
    <property type="entry name" value="TAN"/>
    <property type="match status" value="1"/>
</dbReference>
<keyword evidence="9 20" id="KW-0808">Transferase</keyword>
<comment type="caution">
    <text evidence="25">The sequence shown here is derived from an EMBL/GenBank/DDBJ whole genome shotgun (WGS) entry which is preliminary data.</text>
</comment>
<dbReference type="PANTHER" id="PTHR37079">
    <property type="entry name" value="SERINE/THREONINE-PROTEIN KINASE ATM"/>
    <property type="match status" value="1"/>
</dbReference>
<dbReference type="PANTHER" id="PTHR37079:SF4">
    <property type="entry name" value="SERINE_THREONINE-PROTEIN KINASE ATM"/>
    <property type="match status" value="1"/>
</dbReference>
<comment type="function">
    <text evidence="17 20">Serine/threonine protein kinase which activates checkpoint signaling upon genotoxic stresses such as ionizing radiation (IR), ultraviolet light (UV), or DNA replication stalling, thereby acting as a DNA damage sensor. Recognizes the substrate consensus sequence [ST]-Q. Phosphorylates histone H2A to form H2AS128ph (gamma-H2A) at sites of DNA damage, involved in the regulation of DNA damage response mechanism. Required for the control of telomere length and genome stability.</text>
</comment>
<keyword evidence="26" id="KW-1185">Reference proteome</keyword>
<dbReference type="GO" id="GO:0004674">
    <property type="term" value="F:protein serine/threonine kinase activity"/>
    <property type="evidence" value="ECO:0007669"/>
    <property type="project" value="UniProtKB-KW"/>
</dbReference>
<feature type="domain" description="PI3K/PI4K catalytic" evidence="22">
    <location>
        <begin position="2596"/>
        <end position="2908"/>
    </location>
</feature>
<dbReference type="PROSITE" id="PS51189">
    <property type="entry name" value="FAT"/>
    <property type="match status" value="1"/>
</dbReference>
<evidence type="ECO:0000256" key="2">
    <source>
        <dbReference type="ARBA" id="ARBA00004574"/>
    </source>
</evidence>
<comment type="similarity">
    <text evidence="3 20">Belongs to the PI3/PI4-kinase family. ATM subfamily.</text>
</comment>
<evidence type="ECO:0000256" key="11">
    <source>
        <dbReference type="ARBA" id="ARBA00022763"/>
    </source>
</evidence>
<gene>
    <name evidence="25" type="ORF">BJ878DRAFT_541328</name>
</gene>
<dbReference type="Gene3D" id="3.30.1010.10">
    <property type="entry name" value="Phosphatidylinositol 3-kinase Catalytic Subunit, Chain A, domain 4"/>
    <property type="match status" value="1"/>
</dbReference>
<feature type="compositionally biased region" description="Low complexity" evidence="21">
    <location>
        <begin position="195"/>
        <end position="206"/>
    </location>
</feature>
<dbReference type="InterPro" id="IPR044107">
    <property type="entry name" value="PIKKc_ATM"/>
</dbReference>
<dbReference type="EC" id="2.7.11.1" evidence="5 20"/>
<dbReference type="InterPro" id="IPR038980">
    <property type="entry name" value="ATM_plant"/>
</dbReference>
<evidence type="ECO:0000259" key="23">
    <source>
        <dbReference type="PROSITE" id="PS51189"/>
    </source>
</evidence>
<dbReference type="OrthoDB" id="381190at2759"/>
<evidence type="ECO:0000256" key="16">
    <source>
        <dbReference type="ARBA" id="ARBA00023242"/>
    </source>
</evidence>
<evidence type="ECO:0000313" key="25">
    <source>
        <dbReference type="EMBL" id="KAG9245396.1"/>
    </source>
</evidence>
<keyword evidence="12 20" id="KW-0418">Kinase</keyword>
<evidence type="ECO:0000256" key="10">
    <source>
        <dbReference type="ARBA" id="ARBA00022741"/>
    </source>
</evidence>
<keyword evidence="14 20" id="KW-0156">Chromatin regulator</keyword>
<keyword evidence="16 20" id="KW-0539">Nucleus</keyword>
<dbReference type="GO" id="GO:0005634">
    <property type="term" value="C:nucleus"/>
    <property type="evidence" value="ECO:0007669"/>
    <property type="project" value="UniProtKB-SubCell"/>
</dbReference>
<dbReference type="Pfam" id="PF11640">
    <property type="entry name" value="TAN"/>
    <property type="match status" value="1"/>
</dbReference>
<dbReference type="Pfam" id="PF00454">
    <property type="entry name" value="PI3_PI4_kinase"/>
    <property type="match status" value="1"/>
</dbReference>
<evidence type="ECO:0000256" key="13">
    <source>
        <dbReference type="ARBA" id="ARBA00022840"/>
    </source>
</evidence>
<evidence type="ECO:0000256" key="9">
    <source>
        <dbReference type="ARBA" id="ARBA00022679"/>
    </source>
</evidence>
<dbReference type="Gene3D" id="1.10.1070.11">
    <property type="entry name" value="Phosphatidylinositol 3-/4-kinase, catalytic domain"/>
    <property type="match status" value="1"/>
</dbReference>
<dbReference type="EMBL" id="MU253849">
    <property type="protein sequence ID" value="KAG9245396.1"/>
    <property type="molecule type" value="Genomic_DNA"/>
</dbReference>
<dbReference type="InterPro" id="IPR036940">
    <property type="entry name" value="PI3/4_kinase_cat_sf"/>
</dbReference>
<evidence type="ECO:0000313" key="26">
    <source>
        <dbReference type="Proteomes" id="UP000887226"/>
    </source>
</evidence>
<comment type="catalytic activity">
    <reaction evidence="19">
        <text>L-seryl-[protein] + ATP = O-phospho-L-seryl-[protein] + ADP + H(+)</text>
        <dbReference type="Rhea" id="RHEA:17989"/>
        <dbReference type="Rhea" id="RHEA-COMP:9863"/>
        <dbReference type="Rhea" id="RHEA-COMP:11604"/>
        <dbReference type="ChEBI" id="CHEBI:15378"/>
        <dbReference type="ChEBI" id="CHEBI:29999"/>
        <dbReference type="ChEBI" id="CHEBI:30616"/>
        <dbReference type="ChEBI" id="CHEBI:83421"/>
        <dbReference type="ChEBI" id="CHEBI:456216"/>
        <dbReference type="EC" id="2.7.11.1"/>
    </reaction>
</comment>
<dbReference type="InterPro" id="IPR000403">
    <property type="entry name" value="PI3/4_kinase_cat_dom"/>
</dbReference>
<dbReference type="Proteomes" id="UP000887226">
    <property type="component" value="Unassembled WGS sequence"/>
</dbReference>
<keyword evidence="8 20" id="KW-0723">Serine/threonine-protein kinase</keyword>
<dbReference type="GO" id="GO:0006325">
    <property type="term" value="P:chromatin organization"/>
    <property type="evidence" value="ECO:0007669"/>
    <property type="project" value="UniProtKB-KW"/>
</dbReference>
<dbReference type="InterPro" id="IPR014009">
    <property type="entry name" value="PIK_FAT"/>
</dbReference>
<protein>
    <recommendedName>
        <fullName evidence="6 20">Serine/threonine-protein kinase Tel1</fullName>
        <ecNumber evidence="5 20">2.7.11.1</ecNumber>
    </recommendedName>
</protein>
<evidence type="ECO:0000256" key="6">
    <source>
        <dbReference type="ARBA" id="ARBA00014619"/>
    </source>
</evidence>
<evidence type="ECO:0000256" key="1">
    <source>
        <dbReference type="ARBA" id="ARBA00004123"/>
    </source>
</evidence>
<dbReference type="GO" id="GO:0000781">
    <property type="term" value="C:chromosome, telomeric region"/>
    <property type="evidence" value="ECO:0007669"/>
    <property type="project" value="UniProtKB-SubCell"/>
</dbReference>
<evidence type="ECO:0000256" key="17">
    <source>
        <dbReference type="ARBA" id="ARBA00025079"/>
    </source>
</evidence>
<evidence type="ECO:0000256" key="7">
    <source>
        <dbReference type="ARBA" id="ARBA00022454"/>
    </source>
</evidence>
<keyword evidence="13 20" id="KW-0067">ATP-binding</keyword>
<comment type="catalytic activity">
    <reaction evidence="18 20">
        <text>L-threonyl-[protein] + ATP = O-phospho-L-threonyl-[protein] + ADP + H(+)</text>
        <dbReference type="Rhea" id="RHEA:46608"/>
        <dbReference type="Rhea" id="RHEA-COMP:11060"/>
        <dbReference type="Rhea" id="RHEA-COMP:11605"/>
        <dbReference type="ChEBI" id="CHEBI:15378"/>
        <dbReference type="ChEBI" id="CHEBI:30013"/>
        <dbReference type="ChEBI" id="CHEBI:30616"/>
        <dbReference type="ChEBI" id="CHEBI:61977"/>
        <dbReference type="ChEBI" id="CHEBI:456216"/>
        <dbReference type="EC" id="2.7.11.1"/>
    </reaction>
</comment>
<dbReference type="InterPro" id="IPR003152">
    <property type="entry name" value="FATC_dom"/>
</dbReference>
<organism evidence="25 26">
    <name type="scientific">Calycina marina</name>
    <dbReference type="NCBI Taxonomy" id="1763456"/>
    <lineage>
        <taxon>Eukaryota</taxon>
        <taxon>Fungi</taxon>
        <taxon>Dikarya</taxon>
        <taxon>Ascomycota</taxon>
        <taxon>Pezizomycotina</taxon>
        <taxon>Leotiomycetes</taxon>
        <taxon>Helotiales</taxon>
        <taxon>Pezizellaceae</taxon>
        <taxon>Calycina</taxon>
    </lineage>
</organism>
<evidence type="ECO:0000256" key="5">
    <source>
        <dbReference type="ARBA" id="ARBA00012513"/>
    </source>
</evidence>
<evidence type="ECO:0000256" key="4">
    <source>
        <dbReference type="ARBA" id="ARBA00011370"/>
    </source>
</evidence>
<feature type="compositionally biased region" description="Polar residues" evidence="21">
    <location>
        <begin position="207"/>
        <end position="221"/>
    </location>
</feature>
<keyword evidence="11 20" id="KW-0227">DNA damage</keyword>
<evidence type="ECO:0000256" key="18">
    <source>
        <dbReference type="ARBA" id="ARBA00047899"/>
    </source>
</evidence>
<dbReference type="PROSITE" id="PS00915">
    <property type="entry name" value="PI3_4_KINASE_1"/>
    <property type="match status" value="1"/>
</dbReference>
<reference evidence="25" key="1">
    <citation type="journal article" date="2021" name="IMA Fungus">
        <title>Genomic characterization of three marine fungi, including Emericellopsis atlantica sp. nov. with signatures of a generalist lifestyle and marine biomass degradation.</title>
        <authorList>
            <person name="Hagestad O.C."/>
            <person name="Hou L."/>
            <person name="Andersen J.H."/>
            <person name="Hansen E.H."/>
            <person name="Altermark B."/>
            <person name="Li C."/>
            <person name="Kuhnert E."/>
            <person name="Cox R.J."/>
            <person name="Crous P.W."/>
            <person name="Spatafora J.W."/>
            <person name="Lail K."/>
            <person name="Amirebrahimi M."/>
            <person name="Lipzen A."/>
            <person name="Pangilinan J."/>
            <person name="Andreopoulos W."/>
            <person name="Hayes R.D."/>
            <person name="Ng V."/>
            <person name="Grigoriev I.V."/>
            <person name="Jackson S.A."/>
            <person name="Sutton T.D.S."/>
            <person name="Dobson A.D.W."/>
            <person name="Rama T."/>
        </authorList>
    </citation>
    <scope>NUCLEOTIDE SEQUENCE</scope>
    <source>
        <strain evidence="25">TRa3180A</strain>
    </source>
</reference>
<accession>A0A9P7Z512</accession>
<dbReference type="InterPro" id="IPR011009">
    <property type="entry name" value="Kinase-like_dom_sf"/>
</dbReference>
<evidence type="ECO:0000259" key="22">
    <source>
        <dbReference type="PROSITE" id="PS50290"/>
    </source>
</evidence>
<evidence type="ECO:0000256" key="14">
    <source>
        <dbReference type="ARBA" id="ARBA00022853"/>
    </source>
</evidence>
<dbReference type="CDD" id="cd05171">
    <property type="entry name" value="PIKKc_ATM"/>
    <property type="match status" value="1"/>
</dbReference>
<dbReference type="SUPFAM" id="SSF56112">
    <property type="entry name" value="Protein kinase-like (PK-like)"/>
    <property type="match status" value="1"/>
</dbReference>
<dbReference type="GO" id="GO:0005524">
    <property type="term" value="F:ATP binding"/>
    <property type="evidence" value="ECO:0007669"/>
    <property type="project" value="UniProtKB-KW"/>
</dbReference>
<evidence type="ECO:0000256" key="3">
    <source>
        <dbReference type="ARBA" id="ARBA00010769"/>
    </source>
</evidence>
<dbReference type="PROSITE" id="PS00916">
    <property type="entry name" value="PI3_4_KINASE_2"/>
    <property type="match status" value="1"/>
</dbReference>
<dbReference type="SMART" id="SM01343">
    <property type="entry name" value="FATC"/>
    <property type="match status" value="1"/>
</dbReference>
<comment type="subcellular location">
    <subcellularLocation>
        <location evidence="2 20">Chromosome</location>
        <location evidence="2 20">Telomere</location>
    </subcellularLocation>
    <subcellularLocation>
        <location evidence="1 20">Nucleus</location>
    </subcellularLocation>
</comment>
<keyword evidence="7 20" id="KW-0158">Chromosome</keyword>
<dbReference type="GO" id="GO:0006281">
    <property type="term" value="P:DNA repair"/>
    <property type="evidence" value="ECO:0007669"/>
    <property type="project" value="InterPro"/>
</dbReference>
<evidence type="ECO:0000256" key="20">
    <source>
        <dbReference type="RuleBase" id="RU365027"/>
    </source>
</evidence>
<feature type="domain" description="FAT" evidence="23">
    <location>
        <begin position="1884"/>
        <end position="2492"/>
    </location>
</feature>
<dbReference type="Pfam" id="PF02260">
    <property type="entry name" value="FATC"/>
    <property type="match status" value="1"/>
</dbReference>
<dbReference type="InterPro" id="IPR021668">
    <property type="entry name" value="TAN"/>
</dbReference>
<keyword evidence="15 20" id="KW-0779">Telomere</keyword>
<feature type="region of interest" description="Disordered" evidence="21">
    <location>
        <begin position="435"/>
        <end position="455"/>
    </location>
</feature>
<keyword evidence="10 20" id="KW-0547">Nucleotide-binding</keyword>
<evidence type="ECO:0000256" key="15">
    <source>
        <dbReference type="ARBA" id="ARBA00022895"/>
    </source>
</evidence>
<evidence type="ECO:0000259" key="24">
    <source>
        <dbReference type="PROSITE" id="PS51190"/>
    </source>
</evidence>
<dbReference type="SMART" id="SM00146">
    <property type="entry name" value="PI3Kc"/>
    <property type="match status" value="1"/>
</dbReference>
<dbReference type="PROSITE" id="PS51190">
    <property type="entry name" value="FATC"/>
    <property type="match status" value="1"/>
</dbReference>
<comment type="subunit">
    <text evidence="4">Associates with DNA double-strand breaks.</text>
</comment>
<dbReference type="GO" id="GO:0035556">
    <property type="term" value="P:intracellular signal transduction"/>
    <property type="evidence" value="ECO:0007669"/>
    <property type="project" value="UniProtKB-ARBA"/>
</dbReference>
<evidence type="ECO:0000256" key="8">
    <source>
        <dbReference type="ARBA" id="ARBA00022527"/>
    </source>
</evidence>
<name>A0A9P7Z512_9HELO</name>
<dbReference type="FunFam" id="3.30.1010.10:FF:000019">
    <property type="entry name" value="Serine/threonine-protein kinase Tel1"/>
    <property type="match status" value="1"/>
</dbReference>
<evidence type="ECO:0000256" key="21">
    <source>
        <dbReference type="SAM" id="MobiDB-lite"/>
    </source>
</evidence>
<sequence length="2955" mass="329116">MSYSSDDRGDARSRQNLMSVVGENSNEFLPSSLITTDLKGFFEKSNKTENLNVLTNKAYHHVYEVAFKITREEMAKLASPQRTKTTLAAAHNRLSACADAIRLAVKAGASKLKKKTVKAVVDHITQTLPQTNGDYFPGLSPSYLKALSHVFEHTPHAERLSPELWTDVVNFCLEGIIRYVDSASESATSQPRTYSGLGASSGAGSLPQSSFPSGRSQSVPGSISRQDIEDLLKTLLPLVSLSSTSLMSRADEISHILLRLLKMNSSIVSTVHQLGLSILNRVLSSCREDKCSLVESIALEAIDLFPKFWQGKFNANDQMLNSVRDETLILFFSVHLHLELSLLADSEGILSQKLADLLNVFRAEYTRRSERDQIQLEDLDMQDLGGEREPLTPFTLQVFRLRPHDTRSERNWANLQVIGLLERLVTLGAARESLIEPPNGSMNEHPRKRQKTERHSDHFIDLIRSDNEKERLAGLQTLPFILQFCQLSDRLLKELLLQLSLCISDKRGQIASWALLAIASCTYQESAQDRSFTAWLQLWRLGGRALTFHATCRAAATQLHAIAAAGLVKYHEVAEDINSMLAAADINGPTACCDSSVFFMMHILSARTAEVPGASQAASHHVIRWLFARWNSGDTSVGAQSSIQMRPQDLVDLLRTCFGLARAPVQVSDDLVGGPIAQAWQRHLATEEVLRYLLLLDDSPKTGSVMVCTVCPRHFKVIENKYILDDAHFRSTRKLVLELLAPKLRALLQSWTSLSHAMISGETFRRTFHAGLTMLLMLAHFTDSNLPQVQSTEADLESLTAKLIEFLSSGRNTSVGEAIALTRITLHEIQPYLPACNHMGSIIASKGTPHLLKFFFMIAGAMAASTMDFNDAMDLDNNDEDDDTNKGGKILAQSSQIHNEEIAQIPRLCLALEMSDQAFMIVTRERLLLFGLLNDEPQSSTTVPETFIDHLISLPDEELLFFGQLLRELLDSNLSMSNEDGARLLKRLADLIGSDEWSQCEVSRCLCLDLLIGLGPQWIEGDDMEMQLKRMGTDMYNWYTGLVLKGSQAPEVEKRLATLLLVVARLDPANSLARSNAPSARTCLINILEKSSISVRFFIGARLPGLFEMYLIDNHDTIFVDIQDHLPQDPSWIEGIAFRVFVFAKVGSRWPHLLRRCVYHMFEVPHGAPGSLDYATRCLSDLTKALSITSPRDILSLFAPQILFTWLEHETIETIPFQIFGFSTLRDFLFDVKDVTVGVLFLHDHEKQLEQLAEILVTNTNELLQSTFTTVTAYNIAQSSSNHGKDKHLSESWIAQSLGNEIYSECLNANFADIIALLFNTIDGADMEKSLLKNKASVHAGETMKIIKGFDESALKLPPNQQPSFRSRNLTSWISHLCSKTKHTPESLYTPALITSIARSLLNTMHPALGHLHYCSVIRKLRILISLAGPVALQGYPLEMLIQSISVYAAVPECAEDASGIIQYLFLYGTDHLSAAPSFVAGSVLSLFGRLRRFIGQRQSSTTQDSQYKGAKSKAQKLHRWLKDHVLEYKTNVLNKKELSNFQSLLEAASEIGLVGNANASTPESDLLIFLLQDEQRSRPLLSRPAREVALAMLSSDFTLPVSVCQDVLGKDHRAIGYAAVVWKSCRGSSASKEYLSWAGRVLGRAFAASGHLHHELLQESSRSQIDELAPPPDITSDDASKACLLILIQSLTLGSDQCAVGLAEVGLRSIVSSATTLYDTTLKEICYKSLSRHLADASDWLRYTTPPSETRNAEIEGLSDPFTIDAITRSSWLCDLAVVLARHIPDDPVLTALVPILLHVSGFPERAFPFILHIALSTPSKAQHLVRKNVSRSFADWFSITHPPDKSKLRLLLNSILYLRTQPHPQEQSSKNGAHWLDLDYLKAAVAASKCGMYKTALLFVEEHFSRPTAAKALRRSSAMPQEPDELPRDLLLTIFESIDDPDLYYGVRQTASLSTILGRLEYERDGPKSLAFRGAQYDSHVRQLDPRSAEDAQSLVKALDALSQSGLSFSLHQAQQAIGMGSASLDSMFDTARKLEKWDIPVPNNYSSGSVTIYKALQAVQSTSSDRASLQVINEGFDSTMASLIRNESSANALHGTLRTLAVLAELDEVVTTRSSQELEDVLLRFRNRAGWMNTGRFDDINPILSCRGTTLSILSQNPRLQQIVNIVPLDARLVEVHIALLASDLSRSHNALQESLAIATSLLGLIGPCNDVGLKVEAAVRLEEAHVMWDHGEMSSSIKLLQNLRDGTDLNKQTIPVGCADLLSRIGSQISTARLEKSDDILKNYLKPALDELKHKVHGKEAGHVFHQFATFCDQQLQDADGLEDLERVEKMCKEKRDDVHRLEKMSSSSTPNAKEKKNVQQQLSKSRTWLKIDEAELKRHQHSRDEFLQKALENYLLALRASDEHDKNALRFTSLWMRHCDEENSNSTVAQHIGGVPSYKFAPLMNQLSSRLQSSEESFQKSLFALVLQICIDHPYSGMYQIYAIANSRANSKDEAAVSRHAAATNISKKLHQHEKCGNTWLAVSYTNRGYAALANERDDRYKTGAKIPIGNSPYAKQLQTIIAKYQVPPPTMQIKPIASLDYSRLPKMAKLEPIFTIANGVSAPKIITILGTNGVRYRQLVKGGNDDLRQDAIMEQVFEQVSELLKINRTTRQRDLKIRTYKVLPLTAVAGVIEFVPDTIPLHEYLLVAHVRYYPKDLTGNECRKYINNAQSKSNQERVKAFRAVMEKFHPVMRYFFIERFSDPDEWFVKRLAYTRSTAAISILGHVLGLGDRHGHNILLDSKSGEVVHIDLGVAFEMGRILPVPEVVPFRLTRDIVDGMGITKTEGVFRRCCEFTLEALRKEKDSINAILNVLRYDPLYSWSVSPLRLAKLQEGQSAAPEADVDAEVVAAPSRVKQSVNEPGEADRALTTINKKLSKTLSVTATVNDLINQAMDERNLAVLYSGWGAYC</sequence>
<feature type="region of interest" description="Disordered" evidence="21">
    <location>
        <begin position="188"/>
        <end position="221"/>
    </location>
</feature>